<evidence type="ECO:0000256" key="1">
    <source>
        <dbReference type="ARBA" id="ARBA00011040"/>
    </source>
</evidence>
<dbReference type="PANTHER" id="PTHR10803:SF3">
    <property type="entry name" value="ATPASE GET3"/>
    <property type="match status" value="1"/>
</dbReference>
<dbReference type="Gene3D" id="3.40.50.300">
    <property type="entry name" value="P-loop containing nucleotide triphosphate hydrolases"/>
    <property type="match status" value="1"/>
</dbReference>
<evidence type="ECO:0000313" key="5">
    <source>
        <dbReference type="Proteomes" id="UP000755585"/>
    </source>
</evidence>
<dbReference type="NCBIfam" id="TIGR00345">
    <property type="entry name" value="GET3_arsA_TRC40"/>
    <property type="match status" value="1"/>
</dbReference>
<gene>
    <name evidence="4" type="ORF">JOF29_008135</name>
</gene>
<dbReference type="CDD" id="cd02035">
    <property type="entry name" value="ArsA"/>
    <property type="match status" value="1"/>
</dbReference>
<comment type="caution">
    <text evidence="4">The sequence shown here is derived from an EMBL/GenBank/DDBJ whole genome shotgun (WGS) entry which is preliminary data.</text>
</comment>
<evidence type="ECO:0000259" key="3">
    <source>
        <dbReference type="Pfam" id="PF02374"/>
    </source>
</evidence>
<name>A0ABS4UZH1_9ACTN</name>
<feature type="domain" description="ArsA/GET3 Anion-transporting ATPase-like" evidence="3">
    <location>
        <begin position="2"/>
        <end position="249"/>
    </location>
</feature>
<dbReference type="PANTHER" id="PTHR10803">
    <property type="entry name" value="ARSENICAL PUMP-DRIVING ATPASE ARSENITE-TRANSLOCATING ATPASE"/>
    <property type="match status" value="1"/>
</dbReference>
<dbReference type="Pfam" id="PF02374">
    <property type="entry name" value="ArsA_ATPase"/>
    <property type="match status" value="1"/>
</dbReference>
<evidence type="ECO:0000313" key="4">
    <source>
        <dbReference type="EMBL" id="MBP2357025.1"/>
    </source>
</evidence>
<feature type="region of interest" description="Disordered" evidence="2">
    <location>
        <begin position="527"/>
        <end position="570"/>
    </location>
</feature>
<feature type="region of interest" description="Disordered" evidence="2">
    <location>
        <begin position="418"/>
        <end position="442"/>
    </location>
</feature>
<sequence>MTRVLLYTGKGGVGKTTSAAGTATLAALRGLRTLVLSTDAAHSLSDAFDSEVGQEPTEIDDLLFVQQIDAQRKFERSWGDIQNYLRSVLHLVGVDPIEAEELTVLPGAAEVLALLEVRDHVRSGRWDVIVVDCAPTAETLRLLGLPEALNWYLERIFNAERKMMRTFRPFLSRGSSIPMPDDTVFDALRRLQSDLADIRTLLAGPDASVRLVLTPEAVVVAEARRSLTRLSLYGYRVDGVVANRVFPAGRRGHLAPAVGRRAAGHPRGGRGLVPAAADLGVAVPRLRAGRRRGAGGVRGRDVRRGRPVLPRHRRHVVVGGPAHRHRRAHVHADDAVAAGIRRRAGARAARGRVDHHRRVVPAGAAAAGRTGARCGRGRAAGRGTAAGPVRAEGGFASSGARRCAEWCWSVGVRAGAGAGADGGVPRAARATGSGDRGRPVKEPVGSVAEEAAKLFAVLQNAAAEEQPSDEQPADEKHEHKLGPDCVWCPVCQLIHRVRNTSPETIEQLSTAAAHVLGSLRSLLEAAADAARQTREDAASRSSPPEEEPAQESTRSRVDRIDVSEDPEPWD</sequence>
<dbReference type="EMBL" id="JAGINT010000002">
    <property type="protein sequence ID" value="MBP2357025.1"/>
    <property type="molecule type" value="Genomic_DNA"/>
</dbReference>
<dbReference type="SUPFAM" id="SSF52540">
    <property type="entry name" value="P-loop containing nucleoside triphosphate hydrolases"/>
    <property type="match status" value="1"/>
</dbReference>
<dbReference type="InterPro" id="IPR027417">
    <property type="entry name" value="P-loop_NTPase"/>
</dbReference>
<comment type="similarity">
    <text evidence="1">Belongs to the arsA ATPase family.</text>
</comment>
<feature type="compositionally biased region" description="Basic and acidic residues" evidence="2">
    <location>
        <begin position="553"/>
        <end position="562"/>
    </location>
</feature>
<protein>
    <submittedName>
        <fullName evidence="4">TRC40/GET3/ArsA family transport-energizing ATPase</fullName>
    </submittedName>
</protein>
<reference evidence="4 5" key="1">
    <citation type="submission" date="2021-03" db="EMBL/GenBank/DDBJ databases">
        <title>Sequencing the genomes of 1000 actinobacteria strains.</title>
        <authorList>
            <person name="Klenk H.-P."/>
        </authorList>
    </citation>
    <scope>NUCLEOTIDE SEQUENCE [LARGE SCALE GENOMIC DNA]</scope>
    <source>
        <strain evidence="4 5">DSM 18824</strain>
    </source>
</reference>
<dbReference type="InterPro" id="IPR025723">
    <property type="entry name" value="ArsA/GET3_ATPase-like"/>
</dbReference>
<accession>A0ABS4UZH1</accession>
<keyword evidence="5" id="KW-1185">Reference proteome</keyword>
<organism evidence="4 5">
    <name type="scientific">Kribbella aluminosa</name>
    <dbReference type="NCBI Taxonomy" id="416017"/>
    <lineage>
        <taxon>Bacteria</taxon>
        <taxon>Bacillati</taxon>
        <taxon>Actinomycetota</taxon>
        <taxon>Actinomycetes</taxon>
        <taxon>Propionibacteriales</taxon>
        <taxon>Kribbellaceae</taxon>
        <taxon>Kribbella</taxon>
    </lineage>
</organism>
<dbReference type="Proteomes" id="UP000755585">
    <property type="component" value="Unassembled WGS sequence"/>
</dbReference>
<dbReference type="InterPro" id="IPR016300">
    <property type="entry name" value="ATPase_ArsA/GET3"/>
</dbReference>
<proteinExistence type="inferred from homology"/>
<evidence type="ECO:0000256" key="2">
    <source>
        <dbReference type="SAM" id="MobiDB-lite"/>
    </source>
</evidence>
<feature type="region of interest" description="Disordered" evidence="2">
    <location>
        <begin position="461"/>
        <end position="481"/>
    </location>
</feature>